<keyword evidence="2" id="KW-0238">DNA-binding</keyword>
<name>A0A9D5NZ89_XYLRU</name>
<dbReference type="Pfam" id="PF00589">
    <property type="entry name" value="Phage_integrase"/>
    <property type="match status" value="1"/>
</dbReference>
<dbReference type="InterPro" id="IPR050090">
    <property type="entry name" value="Tyrosine_recombinase_XerCD"/>
</dbReference>
<dbReference type="Gene3D" id="1.10.443.10">
    <property type="entry name" value="Intergrase catalytic core"/>
    <property type="match status" value="1"/>
</dbReference>
<feature type="domain" description="Tyr recombinase" evidence="4">
    <location>
        <begin position="130"/>
        <end position="314"/>
    </location>
</feature>
<sequence>MLMITNIFKTLATCLYCNKHKSQTVSAVKRLRDEIVHTSCLCKEKTHKNKLTAVNAFEKFLTETQQQGAVLRMDDVTPFHIKAFEQWMVNKSYSLNYVRLHMRCLRALFNCINGSGKHLFKEVRTTNCQTEKRAVSEDVVKQLKDLPVSQNSSVAMARNIFLFCFYCMGMPLIDAVRLKKIQLKDNCISYRRRKTNRLITIPIGPELAELLQQLPPSPNAYLLPIITADNTAQAYHQYINFYQRYRRSLKELSCMLSGNVHLTSYVARHTWASIVYHHGVSENVIARALGHSSTNTTRTYITELCDTELAAANEIVTKALM</sequence>
<reference evidence="5" key="1">
    <citation type="submission" date="2019-04" db="EMBL/GenBank/DDBJ databases">
        <title>Evolution of Biomass-Degrading Anaerobic Consortia Revealed by Metagenomics.</title>
        <authorList>
            <person name="Peng X."/>
        </authorList>
    </citation>
    <scope>NUCLEOTIDE SEQUENCE</scope>
    <source>
        <strain evidence="5">SIG140</strain>
    </source>
</reference>
<dbReference type="EMBL" id="SUYC01000004">
    <property type="protein sequence ID" value="MBE6270280.1"/>
    <property type="molecule type" value="Genomic_DNA"/>
</dbReference>
<dbReference type="SUPFAM" id="SSF56349">
    <property type="entry name" value="DNA breaking-rejoining enzymes"/>
    <property type="match status" value="1"/>
</dbReference>
<evidence type="ECO:0000256" key="2">
    <source>
        <dbReference type="ARBA" id="ARBA00023125"/>
    </source>
</evidence>
<keyword evidence="3" id="KW-0233">DNA recombination</keyword>
<dbReference type="Gene3D" id="1.10.150.130">
    <property type="match status" value="1"/>
</dbReference>
<comment type="similarity">
    <text evidence="1">Belongs to the 'phage' integrase family.</text>
</comment>
<dbReference type="GO" id="GO:0015074">
    <property type="term" value="P:DNA integration"/>
    <property type="evidence" value="ECO:0007669"/>
    <property type="project" value="InterPro"/>
</dbReference>
<dbReference type="Proteomes" id="UP000806522">
    <property type="component" value="Unassembled WGS sequence"/>
</dbReference>
<accession>A0A9D5NZ89</accession>
<dbReference type="GO" id="GO:0003677">
    <property type="term" value="F:DNA binding"/>
    <property type="evidence" value="ECO:0007669"/>
    <property type="project" value="UniProtKB-KW"/>
</dbReference>
<proteinExistence type="inferred from homology"/>
<dbReference type="GO" id="GO:0006310">
    <property type="term" value="P:DNA recombination"/>
    <property type="evidence" value="ECO:0007669"/>
    <property type="project" value="UniProtKB-KW"/>
</dbReference>
<dbReference type="InterPro" id="IPR010998">
    <property type="entry name" value="Integrase_recombinase_N"/>
</dbReference>
<dbReference type="AlphaFoldDB" id="A0A9D5NZ89"/>
<evidence type="ECO:0000313" key="5">
    <source>
        <dbReference type="EMBL" id="MBE6270280.1"/>
    </source>
</evidence>
<evidence type="ECO:0000313" key="6">
    <source>
        <dbReference type="Proteomes" id="UP000806522"/>
    </source>
</evidence>
<dbReference type="PANTHER" id="PTHR30349">
    <property type="entry name" value="PHAGE INTEGRASE-RELATED"/>
    <property type="match status" value="1"/>
</dbReference>
<evidence type="ECO:0000259" key="4">
    <source>
        <dbReference type="PROSITE" id="PS51898"/>
    </source>
</evidence>
<dbReference type="InterPro" id="IPR013762">
    <property type="entry name" value="Integrase-like_cat_sf"/>
</dbReference>
<evidence type="ECO:0000256" key="1">
    <source>
        <dbReference type="ARBA" id="ARBA00008857"/>
    </source>
</evidence>
<gene>
    <name evidence="5" type="ORF">E7101_04945</name>
</gene>
<protein>
    <recommendedName>
        <fullName evidence="4">Tyr recombinase domain-containing protein</fullName>
    </recommendedName>
</protein>
<organism evidence="5 6">
    <name type="scientific">Xylanibacter ruminicola</name>
    <name type="common">Prevotella ruminicola</name>
    <dbReference type="NCBI Taxonomy" id="839"/>
    <lineage>
        <taxon>Bacteria</taxon>
        <taxon>Pseudomonadati</taxon>
        <taxon>Bacteroidota</taxon>
        <taxon>Bacteroidia</taxon>
        <taxon>Bacteroidales</taxon>
        <taxon>Prevotellaceae</taxon>
        <taxon>Xylanibacter</taxon>
    </lineage>
</organism>
<dbReference type="Pfam" id="PF13102">
    <property type="entry name" value="Phage_int_SAM_5"/>
    <property type="match status" value="1"/>
</dbReference>
<dbReference type="PANTHER" id="PTHR30349:SF64">
    <property type="entry name" value="PROPHAGE INTEGRASE INTD-RELATED"/>
    <property type="match status" value="1"/>
</dbReference>
<dbReference type="InterPro" id="IPR025269">
    <property type="entry name" value="SAM-like_dom"/>
</dbReference>
<dbReference type="InterPro" id="IPR011010">
    <property type="entry name" value="DNA_brk_join_enz"/>
</dbReference>
<evidence type="ECO:0000256" key="3">
    <source>
        <dbReference type="ARBA" id="ARBA00023172"/>
    </source>
</evidence>
<dbReference type="InterPro" id="IPR002104">
    <property type="entry name" value="Integrase_catalytic"/>
</dbReference>
<dbReference type="PROSITE" id="PS51898">
    <property type="entry name" value="TYR_RECOMBINASE"/>
    <property type="match status" value="1"/>
</dbReference>
<comment type="caution">
    <text evidence="5">The sequence shown here is derived from an EMBL/GenBank/DDBJ whole genome shotgun (WGS) entry which is preliminary data.</text>
</comment>